<protein>
    <submittedName>
        <fullName evidence="1">Uncharacterized protein</fullName>
    </submittedName>
</protein>
<organism evidence="1">
    <name type="scientific">marine metagenome</name>
    <dbReference type="NCBI Taxonomy" id="408172"/>
    <lineage>
        <taxon>unclassified sequences</taxon>
        <taxon>metagenomes</taxon>
        <taxon>ecological metagenomes</taxon>
    </lineage>
</organism>
<feature type="non-terminal residue" evidence="1">
    <location>
        <position position="232"/>
    </location>
</feature>
<proteinExistence type="predicted"/>
<dbReference type="InterPro" id="IPR019734">
    <property type="entry name" value="TPR_rpt"/>
</dbReference>
<reference evidence="1" key="1">
    <citation type="submission" date="2018-05" db="EMBL/GenBank/DDBJ databases">
        <authorList>
            <person name="Lanie J.A."/>
            <person name="Ng W.-L."/>
            <person name="Kazmierczak K.M."/>
            <person name="Andrzejewski T.M."/>
            <person name="Davidsen T.M."/>
            <person name="Wayne K.J."/>
            <person name="Tettelin H."/>
            <person name="Glass J.I."/>
            <person name="Rusch D."/>
            <person name="Podicherti R."/>
            <person name="Tsui H.-C.T."/>
            <person name="Winkler M.E."/>
        </authorList>
    </citation>
    <scope>NUCLEOTIDE SEQUENCE</scope>
</reference>
<dbReference type="Pfam" id="PF03783">
    <property type="entry name" value="CsgG"/>
    <property type="match status" value="1"/>
</dbReference>
<dbReference type="InterPro" id="IPR005534">
    <property type="entry name" value="Curli_assmbl/transp-comp_CsgG"/>
</dbReference>
<feature type="non-terminal residue" evidence="1">
    <location>
        <position position="1"/>
    </location>
</feature>
<sequence length="232" mass="25747">VATDVKDIKEIVTGEAEIKQLASTEDYSTFEEVNVRTNITDQKTIAILYFDNSSGNSQLDALKKGLADMLISDLSNLQMLRVVEREKLEEVMAELKLSSGREFDPATRQKLGKLLGAETILFGSYFEMIGQFRMDARIVKTETGEILKSEGVSGITADFMKLEKQLVWKIARGLDVRFSDKEEAAVMASQAVSYEATLAYADGLELYDSGDKQGALKKFEKAVEMAPNFTQA</sequence>
<accession>A0A383EA61</accession>
<evidence type="ECO:0000313" key="1">
    <source>
        <dbReference type="EMBL" id="SVE53736.1"/>
    </source>
</evidence>
<dbReference type="EMBL" id="UINC01224210">
    <property type="protein sequence ID" value="SVE53736.1"/>
    <property type="molecule type" value="Genomic_DNA"/>
</dbReference>
<dbReference type="GO" id="GO:0030288">
    <property type="term" value="C:outer membrane-bounded periplasmic space"/>
    <property type="evidence" value="ECO:0007669"/>
    <property type="project" value="InterPro"/>
</dbReference>
<dbReference type="AlphaFoldDB" id="A0A383EA61"/>
<gene>
    <name evidence="1" type="ORF">METZ01_LOCUS506590</name>
</gene>
<name>A0A383EA61_9ZZZZ</name>
<dbReference type="Gene3D" id="3.40.50.10610">
    <property type="entry name" value="ABC-type transport auxiliary lipoprotein component"/>
    <property type="match status" value="1"/>
</dbReference>
<dbReference type="PROSITE" id="PS50005">
    <property type="entry name" value="TPR"/>
    <property type="match status" value="1"/>
</dbReference>